<dbReference type="Proteomes" id="UP000815677">
    <property type="component" value="Unassembled WGS sequence"/>
</dbReference>
<accession>A0ABQ0L7F4</accession>
<evidence type="ECO:0000313" key="3">
    <source>
        <dbReference type="Proteomes" id="UP000815677"/>
    </source>
</evidence>
<reference evidence="2" key="1">
    <citation type="submission" date="2014-09" db="EMBL/GenBank/DDBJ databases">
        <title>Genome sequence of the luminous mushroom Mycena chlorophos for searching fungal bioluminescence genes.</title>
        <authorList>
            <person name="Tanaka Y."/>
            <person name="Kasuga D."/>
            <person name="Oba Y."/>
            <person name="Hase S."/>
            <person name="Sato K."/>
            <person name="Oba Y."/>
            <person name="Sakakibara Y."/>
        </authorList>
    </citation>
    <scope>NUCLEOTIDE SEQUENCE</scope>
</reference>
<evidence type="ECO:0000313" key="2">
    <source>
        <dbReference type="EMBL" id="GAT47026.1"/>
    </source>
</evidence>
<feature type="region of interest" description="Disordered" evidence="1">
    <location>
        <begin position="1"/>
        <end position="60"/>
    </location>
</feature>
<evidence type="ECO:0000256" key="1">
    <source>
        <dbReference type="SAM" id="MobiDB-lite"/>
    </source>
</evidence>
<protein>
    <submittedName>
        <fullName evidence="2">Uncharacterized protein</fullName>
    </submittedName>
</protein>
<feature type="compositionally biased region" description="Low complexity" evidence="1">
    <location>
        <begin position="49"/>
        <end position="58"/>
    </location>
</feature>
<feature type="compositionally biased region" description="Polar residues" evidence="1">
    <location>
        <begin position="10"/>
        <end position="28"/>
    </location>
</feature>
<gene>
    <name evidence="2" type="ORF">MCHLO_04514</name>
</gene>
<name>A0ABQ0L7F4_MYCCL</name>
<organism evidence="2 3">
    <name type="scientific">Mycena chlorophos</name>
    <name type="common">Agaric fungus</name>
    <name type="synonym">Agaricus chlorophos</name>
    <dbReference type="NCBI Taxonomy" id="658473"/>
    <lineage>
        <taxon>Eukaryota</taxon>
        <taxon>Fungi</taxon>
        <taxon>Dikarya</taxon>
        <taxon>Basidiomycota</taxon>
        <taxon>Agaricomycotina</taxon>
        <taxon>Agaricomycetes</taxon>
        <taxon>Agaricomycetidae</taxon>
        <taxon>Agaricales</taxon>
        <taxon>Marasmiineae</taxon>
        <taxon>Mycenaceae</taxon>
        <taxon>Mycena</taxon>
    </lineage>
</organism>
<sequence length="273" mass="29969">MRPPLRPQFSWISSTRHNPSKAQTNAITNDVIHKNPATNNPDAPPNRAPPRTASAPRRPSIHFGVRKSAHIFLLECKSGILCRSTAARNRRRGETLNGRTANWCSACLLGPANGSAERSGSTWTHNEGRQMANMDVGACELLDIWLFPSPTSLHLPQFWPDPASISTRRPSPTPDAGPSRARIHTCTEAQRVTTSVCFSASSPVLKARYRESAPSPRPSRRLSPLHMLVDMVMRRPRRTAAFSLAAGPPSFDRTCVCLHCTACWASTSMSMLA</sequence>
<keyword evidence="3" id="KW-1185">Reference proteome</keyword>
<proteinExistence type="predicted"/>
<dbReference type="EMBL" id="DF843038">
    <property type="protein sequence ID" value="GAT47026.1"/>
    <property type="molecule type" value="Genomic_DNA"/>
</dbReference>